<dbReference type="GO" id="GO:0016020">
    <property type="term" value="C:membrane"/>
    <property type="evidence" value="ECO:0007669"/>
    <property type="project" value="UniProtKB-SubCell"/>
</dbReference>
<feature type="transmembrane region" description="Helical" evidence="6">
    <location>
        <begin position="198"/>
        <end position="223"/>
    </location>
</feature>
<feature type="transmembrane region" description="Helical" evidence="6">
    <location>
        <begin position="380"/>
        <end position="401"/>
    </location>
</feature>
<evidence type="ECO:0000256" key="3">
    <source>
        <dbReference type="ARBA" id="ARBA00022989"/>
    </source>
</evidence>
<dbReference type="Pfam" id="PF21870">
    <property type="entry name" value="GP180_GOLD"/>
    <property type="match status" value="1"/>
</dbReference>
<feature type="transmembrane region" description="Helical" evidence="6">
    <location>
        <begin position="167"/>
        <end position="186"/>
    </location>
</feature>
<dbReference type="InterPro" id="IPR019336">
    <property type="entry name" value="GPR180/TMEM145_TM"/>
</dbReference>
<dbReference type="GeneID" id="111138330"/>
<feature type="domain" description="GPR180-like N-terminal" evidence="9">
    <location>
        <begin position="31"/>
        <end position="123"/>
    </location>
</feature>
<keyword evidence="7" id="KW-0732">Signal</keyword>
<feature type="transmembrane region" description="Helical" evidence="6">
    <location>
        <begin position="356"/>
        <end position="374"/>
    </location>
</feature>
<dbReference type="InterPro" id="IPR047831">
    <property type="entry name" value="GPR180/TMEM145"/>
</dbReference>
<evidence type="ECO:0000256" key="4">
    <source>
        <dbReference type="ARBA" id="ARBA00023136"/>
    </source>
</evidence>
<protein>
    <submittedName>
        <fullName evidence="11">Integral membrane protein GPR180-like isoform X2</fullName>
    </submittedName>
</protein>
<keyword evidence="10" id="KW-1185">Reference proteome</keyword>
<dbReference type="PANTHER" id="PTHR23252:SF29">
    <property type="entry name" value="INTEGRAL MEMBRANE PROTEIN GPR180"/>
    <property type="match status" value="1"/>
</dbReference>
<evidence type="ECO:0000256" key="7">
    <source>
        <dbReference type="SAM" id="SignalP"/>
    </source>
</evidence>
<comment type="subcellular location">
    <subcellularLocation>
        <location evidence="1">Membrane</location>
        <topology evidence="1">Multi-pass membrane protein</topology>
    </subcellularLocation>
</comment>
<reference evidence="11" key="1">
    <citation type="submission" date="2025-08" db="UniProtKB">
        <authorList>
            <consortium name="RefSeq"/>
        </authorList>
    </citation>
    <scope>IDENTIFICATION</scope>
    <source>
        <tissue evidence="11">Whole sample</tissue>
    </source>
</reference>
<evidence type="ECO:0000256" key="2">
    <source>
        <dbReference type="ARBA" id="ARBA00022692"/>
    </source>
</evidence>
<proteinExistence type="predicted"/>
<dbReference type="PANTHER" id="PTHR23252">
    <property type="entry name" value="INTIMAL THICKNESS RECEPTOR-RELATED"/>
    <property type="match status" value="1"/>
</dbReference>
<feature type="chain" id="PRO_5034466598" evidence="7">
    <location>
        <begin position="29"/>
        <end position="431"/>
    </location>
</feature>
<keyword evidence="3 6" id="KW-1133">Transmembrane helix</keyword>
<evidence type="ECO:0000313" key="10">
    <source>
        <dbReference type="Proteomes" id="UP000694844"/>
    </source>
</evidence>
<evidence type="ECO:0000259" key="9">
    <source>
        <dbReference type="Pfam" id="PF21870"/>
    </source>
</evidence>
<evidence type="ECO:0000313" key="11">
    <source>
        <dbReference type="RefSeq" id="XP_022345952.1"/>
    </source>
</evidence>
<evidence type="ECO:0000256" key="6">
    <source>
        <dbReference type="SAM" id="Phobius"/>
    </source>
</evidence>
<dbReference type="OrthoDB" id="45670at2759"/>
<feature type="transmembrane region" description="Helical" evidence="6">
    <location>
        <begin position="278"/>
        <end position="296"/>
    </location>
</feature>
<dbReference type="GO" id="GO:0019236">
    <property type="term" value="P:response to pheromone"/>
    <property type="evidence" value="ECO:0007669"/>
    <property type="project" value="InterPro"/>
</dbReference>
<feature type="domain" description="GPR180/TMEM145 transmembrane" evidence="8">
    <location>
        <begin position="172"/>
        <end position="397"/>
    </location>
</feature>
<dbReference type="Proteomes" id="UP000694844">
    <property type="component" value="Chromosome 5"/>
</dbReference>
<organism evidence="10 11">
    <name type="scientific">Crassostrea virginica</name>
    <name type="common">Eastern oyster</name>
    <dbReference type="NCBI Taxonomy" id="6565"/>
    <lineage>
        <taxon>Eukaryota</taxon>
        <taxon>Metazoa</taxon>
        <taxon>Spiralia</taxon>
        <taxon>Lophotrochozoa</taxon>
        <taxon>Mollusca</taxon>
        <taxon>Bivalvia</taxon>
        <taxon>Autobranchia</taxon>
        <taxon>Pteriomorphia</taxon>
        <taxon>Ostreida</taxon>
        <taxon>Ostreoidea</taxon>
        <taxon>Ostreidae</taxon>
        <taxon>Crassostrea</taxon>
    </lineage>
</organism>
<dbReference type="Pfam" id="PF10192">
    <property type="entry name" value="GPR180-TMEM145_TM"/>
    <property type="match status" value="1"/>
</dbReference>
<dbReference type="RefSeq" id="XP_022345952.1">
    <property type="nucleotide sequence ID" value="XM_022490244.1"/>
</dbReference>
<keyword evidence="4 6" id="KW-0472">Membrane</keyword>
<keyword evidence="2 6" id="KW-0812">Transmembrane</keyword>
<dbReference type="AlphaFoldDB" id="A0A8B8F195"/>
<dbReference type="InterPro" id="IPR053880">
    <property type="entry name" value="GPR180-like_N"/>
</dbReference>
<evidence type="ECO:0000256" key="1">
    <source>
        <dbReference type="ARBA" id="ARBA00004141"/>
    </source>
</evidence>
<feature type="transmembrane region" description="Helical" evidence="6">
    <location>
        <begin position="243"/>
        <end position="266"/>
    </location>
</feature>
<name>A0A8B8F195_CRAVI</name>
<feature type="signal peptide" evidence="7">
    <location>
        <begin position="1"/>
        <end position="28"/>
    </location>
</feature>
<evidence type="ECO:0000256" key="5">
    <source>
        <dbReference type="ARBA" id="ARBA00023180"/>
    </source>
</evidence>
<feature type="transmembrane region" description="Helical" evidence="6">
    <location>
        <begin position="316"/>
        <end position="335"/>
    </location>
</feature>
<dbReference type="GO" id="GO:0007186">
    <property type="term" value="P:G protein-coupled receptor signaling pathway"/>
    <property type="evidence" value="ECO:0007669"/>
    <property type="project" value="InterPro"/>
</dbReference>
<evidence type="ECO:0000259" key="8">
    <source>
        <dbReference type="Pfam" id="PF10192"/>
    </source>
</evidence>
<keyword evidence="5" id="KW-0325">Glycoprotein</keyword>
<sequence length="431" mass="49235">MRQICPPENKMRVCLFIFLFYQCLKCQAKSVSGTFSPRAIRDELGQYVTTFCFHEGNTDGNPLQLFLYTPEDLEGLEEEDCQGKLSRASFTYKLVNSTGSLNVDAQPTPHLYHVMFVDQSVCLSEPEPEEEERKNQDVKYTLQMLNPDTLGNPTEHFGDDETGLLRFYQLLTLAYFVLGCIFAPRLHETLSKGGPMQLVIILLTVSTCLQATGTFIMMIHLARYSVDGMGSSAIEFFAEFFDVLSQFAMLYMLLSLSLGWTLGTSYRFTHLKMVSRKPAAKVVGGLGIIQAVLFVWEQIQDSDHRMYHAHRSFAGLGLVVLRILLAALFAWNLNVTVSSERSALRREFYKSFTKSCMLWFLCYPLLVVLSWIFYEYLRYKLITMGVVLCQCAAVAMLYKLFFSRSLYWEISALSSTLPLRMDRTLGHKLYS</sequence>
<gene>
    <name evidence="11" type="primary">LOC111138330</name>
</gene>
<accession>A0A8B8F195</accession>